<name>A0AAW0SXP9_SCYPA</name>
<accession>A0AAW0SXP9</accession>
<evidence type="ECO:0000313" key="4">
    <source>
        <dbReference type="EMBL" id="KAK8380095.1"/>
    </source>
</evidence>
<feature type="compositionally biased region" description="Basic and acidic residues" evidence="2">
    <location>
        <begin position="152"/>
        <end position="174"/>
    </location>
</feature>
<feature type="coiled-coil region" evidence="1">
    <location>
        <begin position="427"/>
        <end position="455"/>
    </location>
</feature>
<dbReference type="AlphaFoldDB" id="A0AAW0SXP9"/>
<feature type="coiled-coil region" evidence="1">
    <location>
        <begin position="311"/>
        <end position="382"/>
    </location>
</feature>
<keyword evidence="3" id="KW-0732">Signal</keyword>
<feature type="signal peptide" evidence="3">
    <location>
        <begin position="1"/>
        <end position="17"/>
    </location>
</feature>
<evidence type="ECO:0000256" key="2">
    <source>
        <dbReference type="SAM" id="MobiDB-lite"/>
    </source>
</evidence>
<evidence type="ECO:0000313" key="5">
    <source>
        <dbReference type="Proteomes" id="UP001487740"/>
    </source>
</evidence>
<dbReference type="Gene3D" id="1.20.120.20">
    <property type="entry name" value="Apolipoprotein"/>
    <property type="match status" value="1"/>
</dbReference>
<keyword evidence="5" id="KW-1185">Reference proteome</keyword>
<gene>
    <name evidence="4" type="ORF">O3P69_016619</name>
</gene>
<dbReference type="EMBL" id="JARAKH010000042">
    <property type="protein sequence ID" value="KAK8380095.1"/>
    <property type="molecule type" value="Genomic_DNA"/>
</dbReference>
<organism evidence="4 5">
    <name type="scientific">Scylla paramamosain</name>
    <name type="common">Mud crab</name>
    <dbReference type="NCBI Taxonomy" id="85552"/>
    <lineage>
        <taxon>Eukaryota</taxon>
        <taxon>Metazoa</taxon>
        <taxon>Ecdysozoa</taxon>
        <taxon>Arthropoda</taxon>
        <taxon>Crustacea</taxon>
        <taxon>Multicrustacea</taxon>
        <taxon>Malacostraca</taxon>
        <taxon>Eumalacostraca</taxon>
        <taxon>Eucarida</taxon>
        <taxon>Decapoda</taxon>
        <taxon>Pleocyemata</taxon>
        <taxon>Brachyura</taxon>
        <taxon>Eubrachyura</taxon>
        <taxon>Portunoidea</taxon>
        <taxon>Portunidae</taxon>
        <taxon>Portuninae</taxon>
        <taxon>Scylla</taxon>
    </lineage>
</organism>
<evidence type="ECO:0000256" key="3">
    <source>
        <dbReference type="SAM" id="SignalP"/>
    </source>
</evidence>
<evidence type="ECO:0000256" key="1">
    <source>
        <dbReference type="SAM" id="Coils"/>
    </source>
</evidence>
<protein>
    <submittedName>
        <fullName evidence="4">Uncharacterized protein</fullName>
    </submittedName>
</protein>
<feature type="region of interest" description="Disordered" evidence="2">
    <location>
        <begin position="152"/>
        <end position="181"/>
    </location>
</feature>
<feature type="chain" id="PRO_5043777110" evidence="3">
    <location>
        <begin position="18"/>
        <end position="579"/>
    </location>
</feature>
<reference evidence="4 5" key="1">
    <citation type="submission" date="2023-03" db="EMBL/GenBank/DDBJ databases">
        <title>High-quality genome of Scylla paramamosain provides insights in environmental adaptation.</title>
        <authorList>
            <person name="Zhang L."/>
        </authorList>
    </citation>
    <scope>NUCLEOTIDE SEQUENCE [LARGE SCALE GENOMIC DNA]</scope>
    <source>
        <strain evidence="4">LZ_2023a</strain>
        <tissue evidence="4">Muscle</tissue>
    </source>
</reference>
<dbReference type="Proteomes" id="UP001487740">
    <property type="component" value="Unassembled WGS sequence"/>
</dbReference>
<proteinExistence type="predicted"/>
<keyword evidence="1" id="KW-0175">Coiled coil</keyword>
<sequence length="579" mass="59207">MEPRVVVVLALLGAVSAAPQLWLSEKSHLGLEQALGGRVPVGVYSANKIYKGYEGEGSDVIVLNIPGLSHPVGRDDFDLGSPESNELLPSTRTAGAATLSASANAATRSGPALFAVLDSLEEPQDVLDSAEDTAEDVRDALEDAADDARDALEDAAEEARDALEDAAEDAREAQEEAAEDAAELALTRTAAAGVGVPLNAAVSGAAAGGGVPLSAVSPAAAAGPRAAAGGGVPELRLVVEYLLVPLLLQQHLALQLAEEFLLVLLLLLLLLALPLALQQGGGVPLSAVSPAAAAAGSGAGAAAPAFGGLLRSEVEEELLEAREDALELEGLRRAAAAAAASGNTLLAGQLMREAVEEAAEAAREAAEDAAELEATRRAAAAAAAAGNTLLAGQLMAEAAEEATKIALQASSNANVARNMARFAQEVALRARVAAAEAAEDARELQQEAAEDAAEAALNARLGLGQGAANSKLARPGCSNQTPLCLAPYHVWAGGVPLPAVLRRKRSFGSSDDNEDDPFSNSRAEDGAFALSSLGILLGSNLGRWFDDTYDANVKFFRGMRITGNLVLTQLDAMLEEDKN</sequence>
<comment type="caution">
    <text evidence="4">The sequence shown here is derived from an EMBL/GenBank/DDBJ whole genome shotgun (WGS) entry which is preliminary data.</text>
</comment>